<gene>
    <name evidence="3" type="ORF">PgNI_10918</name>
</gene>
<dbReference type="Proteomes" id="UP000515153">
    <property type="component" value="Chromosome VII"/>
</dbReference>
<reference evidence="2 3" key="1">
    <citation type="journal article" date="2019" name="Mol. Biol. Evol.">
        <title>Blast fungal genomes show frequent chromosomal changes, gene gains and losses, and effector gene turnover.</title>
        <authorList>
            <person name="Gomez Luciano L.B."/>
            <person name="Jason Tsai I."/>
            <person name="Chuma I."/>
            <person name="Tosa Y."/>
            <person name="Chen Y.H."/>
            <person name="Li J.Y."/>
            <person name="Li M.Y."/>
            <person name="Jade Lu M.Y."/>
            <person name="Nakayashiki H."/>
            <person name="Li W.H."/>
        </authorList>
    </citation>
    <scope>NUCLEOTIDE SEQUENCE [LARGE SCALE GENOMIC DNA]</scope>
    <source>
        <strain evidence="2 3">NI907</strain>
    </source>
</reference>
<dbReference type="KEGG" id="pgri:PgNI_10918"/>
<accession>A0A6P8AZ58</accession>
<keyword evidence="1" id="KW-0732">Signal</keyword>
<dbReference type="AlphaFoldDB" id="A0A6P8AZ58"/>
<evidence type="ECO:0000256" key="1">
    <source>
        <dbReference type="SAM" id="SignalP"/>
    </source>
</evidence>
<reference evidence="3" key="3">
    <citation type="submission" date="2025-08" db="UniProtKB">
        <authorList>
            <consortium name="RefSeq"/>
        </authorList>
    </citation>
    <scope>IDENTIFICATION</scope>
    <source>
        <strain evidence="3">NI907</strain>
    </source>
</reference>
<reference evidence="3" key="2">
    <citation type="submission" date="2019-10" db="EMBL/GenBank/DDBJ databases">
        <authorList>
            <consortium name="NCBI Genome Project"/>
        </authorList>
    </citation>
    <scope>NUCLEOTIDE SEQUENCE</scope>
    <source>
        <strain evidence="3">NI907</strain>
    </source>
</reference>
<protein>
    <submittedName>
        <fullName evidence="3">Uncharacterized protein</fullName>
    </submittedName>
</protein>
<dbReference type="GeneID" id="41965797"/>
<feature type="signal peptide" evidence="1">
    <location>
        <begin position="1"/>
        <end position="19"/>
    </location>
</feature>
<evidence type="ECO:0000313" key="3">
    <source>
        <dbReference type="RefSeq" id="XP_030980114.1"/>
    </source>
</evidence>
<keyword evidence="2" id="KW-1185">Reference proteome</keyword>
<dbReference type="RefSeq" id="XP_030980114.1">
    <property type="nucleotide sequence ID" value="XM_031130892.1"/>
</dbReference>
<sequence>MHLTSILLPILSLLATAQAGCYKREQSIGWGVEKTAAANEIGLAASPGRLAGFFNNGQEKTECHKLAENKAVHFKVKWLGEGGLTLRDGDCYTRLRNLVKQCDKGGEDTISDWYFSADLRHGSC</sequence>
<evidence type="ECO:0000313" key="2">
    <source>
        <dbReference type="Proteomes" id="UP000515153"/>
    </source>
</evidence>
<name>A0A6P8AZ58_PYRGI</name>
<feature type="chain" id="PRO_5027768897" evidence="1">
    <location>
        <begin position="20"/>
        <end position="124"/>
    </location>
</feature>
<proteinExistence type="predicted"/>
<organism evidence="2 3">
    <name type="scientific">Pyricularia grisea</name>
    <name type="common">Crabgrass-specific blast fungus</name>
    <name type="synonym">Magnaporthe grisea</name>
    <dbReference type="NCBI Taxonomy" id="148305"/>
    <lineage>
        <taxon>Eukaryota</taxon>
        <taxon>Fungi</taxon>
        <taxon>Dikarya</taxon>
        <taxon>Ascomycota</taxon>
        <taxon>Pezizomycotina</taxon>
        <taxon>Sordariomycetes</taxon>
        <taxon>Sordariomycetidae</taxon>
        <taxon>Magnaporthales</taxon>
        <taxon>Pyriculariaceae</taxon>
        <taxon>Pyricularia</taxon>
    </lineage>
</organism>